<evidence type="ECO:0000256" key="1">
    <source>
        <dbReference type="ARBA" id="ARBA00010817"/>
    </source>
</evidence>
<dbReference type="PANTHER" id="PTHR43003:SF5">
    <property type="entry name" value="DNA-3-METHYLADENINE GLYCOSYLASE"/>
    <property type="match status" value="1"/>
</dbReference>
<dbReference type="InterPro" id="IPR003265">
    <property type="entry name" value="HhH-GPD_domain"/>
</dbReference>
<evidence type="ECO:0000256" key="3">
    <source>
        <dbReference type="ARBA" id="ARBA00023204"/>
    </source>
</evidence>
<dbReference type="InterPro" id="IPR051912">
    <property type="entry name" value="Alkylbase_DNA_Glycosylase/TA"/>
</dbReference>
<dbReference type="PANTHER" id="PTHR43003">
    <property type="entry name" value="DNA-3-METHYLADENINE GLYCOSYLASE"/>
    <property type="match status" value="1"/>
</dbReference>
<dbReference type="GO" id="GO:0008725">
    <property type="term" value="F:DNA-3-methyladenine glycosylase activity"/>
    <property type="evidence" value="ECO:0007669"/>
    <property type="project" value="TreeGrafter"/>
</dbReference>
<dbReference type="Proteomes" id="UP000807469">
    <property type="component" value="Unassembled WGS sequence"/>
</dbReference>
<protein>
    <submittedName>
        <fullName evidence="6">DNA glycosylase</fullName>
    </submittedName>
</protein>
<evidence type="ECO:0000256" key="2">
    <source>
        <dbReference type="ARBA" id="ARBA00022763"/>
    </source>
</evidence>
<comment type="similarity">
    <text evidence="1">Belongs to the alkylbase DNA glycosidase AlkA family.</text>
</comment>
<dbReference type="GO" id="GO:0032993">
    <property type="term" value="C:protein-DNA complex"/>
    <property type="evidence" value="ECO:0007669"/>
    <property type="project" value="TreeGrafter"/>
</dbReference>
<dbReference type="GO" id="GO:0006307">
    <property type="term" value="P:DNA alkylation repair"/>
    <property type="evidence" value="ECO:0007669"/>
    <property type="project" value="TreeGrafter"/>
</dbReference>
<dbReference type="GO" id="GO:0032131">
    <property type="term" value="F:alkylated DNA binding"/>
    <property type="evidence" value="ECO:0007669"/>
    <property type="project" value="TreeGrafter"/>
</dbReference>
<dbReference type="Gene3D" id="1.10.340.30">
    <property type="entry name" value="Hypothetical protein, domain 2"/>
    <property type="match status" value="1"/>
</dbReference>
<evidence type="ECO:0000313" key="7">
    <source>
        <dbReference type="Proteomes" id="UP000807469"/>
    </source>
</evidence>
<dbReference type="GO" id="GO:0006285">
    <property type="term" value="P:base-excision repair, AP site formation"/>
    <property type="evidence" value="ECO:0007669"/>
    <property type="project" value="TreeGrafter"/>
</dbReference>
<reference evidence="6" key="1">
    <citation type="submission" date="2020-11" db="EMBL/GenBank/DDBJ databases">
        <authorList>
            <consortium name="DOE Joint Genome Institute"/>
            <person name="Ahrendt S."/>
            <person name="Riley R."/>
            <person name="Andreopoulos W."/>
            <person name="Labutti K."/>
            <person name="Pangilinan J."/>
            <person name="Ruiz-Duenas F.J."/>
            <person name="Barrasa J.M."/>
            <person name="Sanchez-Garcia M."/>
            <person name="Camarero S."/>
            <person name="Miyauchi S."/>
            <person name="Serrano A."/>
            <person name="Linde D."/>
            <person name="Babiker R."/>
            <person name="Drula E."/>
            <person name="Ayuso-Fernandez I."/>
            <person name="Pacheco R."/>
            <person name="Padilla G."/>
            <person name="Ferreira P."/>
            <person name="Barriuso J."/>
            <person name="Kellner H."/>
            <person name="Castanera R."/>
            <person name="Alfaro M."/>
            <person name="Ramirez L."/>
            <person name="Pisabarro A.G."/>
            <person name="Kuo A."/>
            <person name="Tritt A."/>
            <person name="Lipzen A."/>
            <person name="He G."/>
            <person name="Yan M."/>
            <person name="Ng V."/>
            <person name="Cullen D."/>
            <person name="Martin F."/>
            <person name="Rosso M.-N."/>
            <person name="Henrissat B."/>
            <person name="Hibbett D."/>
            <person name="Martinez A.T."/>
            <person name="Grigoriev I.V."/>
        </authorList>
    </citation>
    <scope>NUCLEOTIDE SEQUENCE</scope>
    <source>
        <strain evidence="6">CIRM-BRFM 674</strain>
    </source>
</reference>
<sequence>MPAVRRSATRAAAAAAANSQAASNANVVPATQEPAKPIPKTNTSRKRRANAPLAKEAQKIPKQGSISDSAQATPQATVSSIVAFNAVGDGEDDFVPATLAFNFEEAKKHLINVDYRFEDLFSKMKCRPFEHLEQVHPFRALTTSILGQQISWLAARSITHRFIRLYDQSLPENPTDEVRKAITFFPSPSQVAATEIAVLRTAGLSGRKAEYIQDLASRFADGRLSTEKLLKADDEELARMLIEVRGIGRWTVDMFAIFSLRRPDILPVGDLGVQRGIVRWFLSLHSPAHSYNISPEKVGGTTATKKKAKGKSIAKDILPALADMDADDATVRESSVPPGDASVETEDLPSLPPTFTPSIKKTLDKVAPSASNVVPLPSGIDVALLKSRLSGKNKIKGAFLTPPEMAALTECWVPYRSIGVYYMWSLADATE</sequence>
<evidence type="ECO:0000256" key="4">
    <source>
        <dbReference type="SAM" id="MobiDB-lite"/>
    </source>
</evidence>
<dbReference type="InterPro" id="IPR011257">
    <property type="entry name" value="DNA_glycosylase"/>
</dbReference>
<dbReference type="SMART" id="SM00478">
    <property type="entry name" value="ENDO3c"/>
    <property type="match status" value="1"/>
</dbReference>
<feature type="compositionally biased region" description="Low complexity" evidence="4">
    <location>
        <begin position="1"/>
        <end position="30"/>
    </location>
</feature>
<accession>A0A9P6CZQ4</accession>
<dbReference type="CDD" id="cd00056">
    <property type="entry name" value="ENDO3c"/>
    <property type="match status" value="1"/>
</dbReference>
<keyword evidence="7" id="KW-1185">Reference proteome</keyword>
<feature type="region of interest" description="Disordered" evidence="4">
    <location>
        <begin position="331"/>
        <end position="351"/>
    </location>
</feature>
<dbReference type="EMBL" id="MU155230">
    <property type="protein sequence ID" value="KAF9478600.1"/>
    <property type="molecule type" value="Genomic_DNA"/>
</dbReference>
<evidence type="ECO:0000259" key="5">
    <source>
        <dbReference type="SMART" id="SM00478"/>
    </source>
</evidence>
<feature type="domain" description="HhH-GPD" evidence="5">
    <location>
        <begin position="146"/>
        <end position="323"/>
    </location>
</feature>
<comment type="caution">
    <text evidence="6">The sequence shown here is derived from an EMBL/GenBank/DDBJ whole genome shotgun (WGS) entry which is preliminary data.</text>
</comment>
<proteinExistence type="inferred from homology"/>
<dbReference type="SUPFAM" id="SSF48150">
    <property type="entry name" value="DNA-glycosylase"/>
    <property type="match status" value="1"/>
</dbReference>
<dbReference type="Pfam" id="PF00730">
    <property type="entry name" value="HhH-GPD"/>
    <property type="match status" value="1"/>
</dbReference>
<feature type="region of interest" description="Disordered" evidence="4">
    <location>
        <begin position="1"/>
        <end position="71"/>
    </location>
</feature>
<dbReference type="GO" id="GO:0005634">
    <property type="term" value="C:nucleus"/>
    <property type="evidence" value="ECO:0007669"/>
    <property type="project" value="TreeGrafter"/>
</dbReference>
<keyword evidence="2" id="KW-0227">DNA damage</keyword>
<dbReference type="FunFam" id="1.10.340.30:FF:000004">
    <property type="entry name" value="DNA-3-methyladenine glycosylase II"/>
    <property type="match status" value="1"/>
</dbReference>
<dbReference type="Gene3D" id="1.10.1670.40">
    <property type="match status" value="2"/>
</dbReference>
<name>A0A9P6CZQ4_9AGAR</name>
<dbReference type="AlphaFoldDB" id="A0A9P6CZQ4"/>
<dbReference type="OrthoDB" id="415889at2759"/>
<organism evidence="6 7">
    <name type="scientific">Pholiota conissans</name>
    <dbReference type="NCBI Taxonomy" id="109636"/>
    <lineage>
        <taxon>Eukaryota</taxon>
        <taxon>Fungi</taxon>
        <taxon>Dikarya</taxon>
        <taxon>Basidiomycota</taxon>
        <taxon>Agaricomycotina</taxon>
        <taxon>Agaricomycetes</taxon>
        <taxon>Agaricomycetidae</taxon>
        <taxon>Agaricales</taxon>
        <taxon>Agaricineae</taxon>
        <taxon>Strophariaceae</taxon>
        <taxon>Pholiota</taxon>
    </lineage>
</organism>
<keyword evidence="3" id="KW-0234">DNA repair</keyword>
<dbReference type="GO" id="GO:0043916">
    <property type="term" value="F:DNA-7-methylguanine glycosylase activity"/>
    <property type="evidence" value="ECO:0007669"/>
    <property type="project" value="TreeGrafter"/>
</dbReference>
<gene>
    <name evidence="6" type="ORF">BDN70DRAFT_879720</name>
</gene>
<evidence type="ECO:0000313" key="6">
    <source>
        <dbReference type="EMBL" id="KAF9478600.1"/>
    </source>
</evidence>